<dbReference type="EMBL" id="PNIE01000091">
    <property type="protein sequence ID" value="PMP61213.1"/>
    <property type="molecule type" value="Genomic_DNA"/>
</dbReference>
<evidence type="ECO:0000256" key="10">
    <source>
        <dbReference type="ARBA" id="ARBA00022884"/>
    </source>
</evidence>
<dbReference type="PANTHER" id="PTHR47788:SF1">
    <property type="entry name" value="A-ADDING TRNA NUCLEOTIDYLTRANSFERASE"/>
    <property type="match status" value="1"/>
</dbReference>
<evidence type="ECO:0000256" key="3">
    <source>
        <dbReference type="ARBA" id="ARBA00022555"/>
    </source>
</evidence>
<dbReference type="Gene3D" id="1.10.3090.10">
    <property type="entry name" value="cca-adding enzyme, domain 2"/>
    <property type="match status" value="1"/>
</dbReference>
<evidence type="ECO:0000256" key="1">
    <source>
        <dbReference type="ARBA" id="ARBA00001946"/>
    </source>
</evidence>
<keyword evidence="8" id="KW-0547">Nucleotide-binding</keyword>
<evidence type="ECO:0000256" key="5">
    <source>
        <dbReference type="ARBA" id="ARBA00022694"/>
    </source>
</evidence>
<organism evidence="14 15">
    <name type="scientific">Caldimicrobium thiodismutans</name>
    <dbReference type="NCBI Taxonomy" id="1653476"/>
    <lineage>
        <taxon>Bacteria</taxon>
        <taxon>Pseudomonadati</taxon>
        <taxon>Thermodesulfobacteriota</taxon>
        <taxon>Thermodesulfobacteria</taxon>
        <taxon>Thermodesulfobacteriales</taxon>
        <taxon>Thermodesulfobacteriaceae</taxon>
        <taxon>Caldimicrobium</taxon>
    </lineage>
</organism>
<evidence type="ECO:0000256" key="2">
    <source>
        <dbReference type="ARBA" id="ARBA00007265"/>
    </source>
</evidence>
<evidence type="ECO:0000313" key="15">
    <source>
        <dbReference type="Proteomes" id="UP000235731"/>
    </source>
</evidence>
<keyword evidence="6" id="KW-0548">Nucleotidyltransferase</keyword>
<evidence type="ECO:0000256" key="4">
    <source>
        <dbReference type="ARBA" id="ARBA00022679"/>
    </source>
</evidence>
<evidence type="ECO:0000256" key="9">
    <source>
        <dbReference type="ARBA" id="ARBA00022842"/>
    </source>
</evidence>
<comment type="similarity">
    <text evidence="2 11">Belongs to the tRNA nucleotidyltransferase/poly(A) polymerase family.</text>
</comment>
<feature type="domain" description="Poly A polymerase head" evidence="12">
    <location>
        <begin position="46"/>
        <end position="173"/>
    </location>
</feature>
<comment type="caution">
    <text evidence="14">The sequence shown here is derived from an EMBL/GenBank/DDBJ whole genome shotgun (WGS) entry which is preliminary data.</text>
</comment>
<dbReference type="CDD" id="cd05398">
    <property type="entry name" value="NT_ClassII-CCAase"/>
    <property type="match status" value="1"/>
</dbReference>
<protein>
    <recommendedName>
        <fullName evidence="12">Poly A polymerase head domain-containing protein</fullName>
    </recommendedName>
</protein>
<dbReference type="GO" id="GO:0008033">
    <property type="term" value="P:tRNA processing"/>
    <property type="evidence" value="ECO:0007669"/>
    <property type="project" value="UniProtKB-KW"/>
</dbReference>
<dbReference type="SUPFAM" id="SSF81891">
    <property type="entry name" value="Poly A polymerase C-terminal region-like"/>
    <property type="match status" value="1"/>
</dbReference>
<sequence length="424" mass="49892">MSSKGSFLKTIYIPFEEVKPFLVLPPKAFAFLHLVRFLARNKGYFLYLAGGPVRDFLLKRPVKDLDLVLEGDWKELLPEILKEKGLTLLFQSPFLTYKLKIDEGFTLDLVTARKEIYPEPAHLPKVSPSDFKEDIFRRDFTINALIYGLTPPYEETLVDLVSGLADLKKGLIRPLHLKSFVDDPTRAFRGVRYKVRLRFDFAEEIYLALSEADKVSSFKKLSAQRLINELLLFLFKESLEDLPLLLEETKRLKLLNRTGLVLRKISPKDFEILELALIELSRKEAEKFFLLFLVEISEENLKRLGFSEKERLRLLKWWNYFFKEDSFFKLGIIEKVEVLEKLPLYFVFRLSLEETYREFILKFLKELRFVKPEVTGYDLLSMGVKEGETIGKILKELRRRRIEGELRSKEEELSFVKTLIFQSF</sequence>
<keyword evidence="3" id="KW-0820">tRNA-binding</keyword>
<dbReference type="SUPFAM" id="SSF81301">
    <property type="entry name" value="Nucleotidyltransferase"/>
    <property type="match status" value="1"/>
</dbReference>
<dbReference type="Proteomes" id="UP000235731">
    <property type="component" value="Unassembled WGS sequence"/>
</dbReference>
<dbReference type="InterPro" id="IPR052390">
    <property type="entry name" value="tRNA_nt/polyA_polymerase"/>
</dbReference>
<evidence type="ECO:0000256" key="6">
    <source>
        <dbReference type="ARBA" id="ARBA00022695"/>
    </source>
</evidence>
<keyword evidence="5" id="KW-0819">tRNA processing</keyword>
<keyword evidence="4 11" id="KW-0808">Transferase</keyword>
<proteinExistence type="inferred from homology"/>
<keyword evidence="7" id="KW-0479">Metal-binding</keyword>
<dbReference type="GO" id="GO:0000166">
    <property type="term" value="F:nucleotide binding"/>
    <property type="evidence" value="ECO:0007669"/>
    <property type="project" value="UniProtKB-KW"/>
</dbReference>
<evidence type="ECO:0000256" key="8">
    <source>
        <dbReference type="ARBA" id="ARBA00022741"/>
    </source>
</evidence>
<keyword evidence="9" id="KW-0460">Magnesium</keyword>
<dbReference type="Gene3D" id="3.30.460.10">
    <property type="entry name" value="Beta Polymerase, domain 2"/>
    <property type="match status" value="1"/>
</dbReference>
<gene>
    <name evidence="14" type="ORF">C0197_04265</name>
    <name evidence="13" type="ORF">C0197_06065</name>
</gene>
<keyword evidence="10 11" id="KW-0694">RNA-binding</keyword>
<dbReference type="GO" id="GO:0046872">
    <property type="term" value="F:metal ion binding"/>
    <property type="evidence" value="ECO:0007669"/>
    <property type="project" value="UniProtKB-KW"/>
</dbReference>
<comment type="cofactor">
    <cofactor evidence="1">
        <name>Mg(2+)</name>
        <dbReference type="ChEBI" id="CHEBI:18420"/>
    </cofactor>
</comment>
<evidence type="ECO:0000256" key="11">
    <source>
        <dbReference type="RuleBase" id="RU003953"/>
    </source>
</evidence>
<evidence type="ECO:0000313" key="13">
    <source>
        <dbReference type="EMBL" id="PMP61213.1"/>
    </source>
</evidence>
<dbReference type="EMBL" id="PNIE01000059">
    <property type="protein sequence ID" value="PMP62601.1"/>
    <property type="molecule type" value="Genomic_DNA"/>
</dbReference>
<accession>A0A2N7PJ66</accession>
<dbReference type="GO" id="GO:0000049">
    <property type="term" value="F:tRNA binding"/>
    <property type="evidence" value="ECO:0007669"/>
    <property type="project" value="UniProtKB-KW"/>
</dbReference>
<name>A0A2N7PJ66_9BACT</name>
<dbReference type="Pfam" id="PF01743">
    <property type="entry name" value="PolyA_pol"/>
    <property type="match status" value="1"/>
</dbReference>
<evidence type="ECO:0000313" key="14">
    <source>
        <dbReference type="EMBL" id="PMP62601.1"/>
    </source>
</evidence>
<reference evidence="14 15" key="1">
    <citation type="submission" date="2018-01" db="EMBL/GenBank/DDBJ databases">
        <title>Metagenomic assembled genomes from two thermal pools in the Uzon Caldera, Kamchatka, Russia.</title>
        <authorList>
            <person name="Wilkins L."/>
            <person name="Ettinger C."/>
        </authorList>
    </citation>
    <scope>NUCLEOTIDE SEQUENCE [LARGE SCALE GENOMIC DNA]</scope>
    <source>
        <strain evidence="14">ZAV-15</strain>
    </source>
</reference>
<evidence type="ECO:0000256" key="7">
    <source>
        <dbReference type="ARBA" id="ARBA00022723"/>
    </source>
</evidence>
<evidence type="ECO:0000259" key="12">
    <source>
        <dbReference type="Pfam" id="PF01743"/>
    </source>
</evidence>
<dbReference type="PANTHER" id="PTHR47788">
    <property type="entry name" value="POLYA POLYMERASE"/>
    <property type="match status" value="1"/>
</dbReference>
<dbReference type="GO" id="GO:0016779">
    <property type="term" value="F:nucleotidyltransferase activity"/>
    <property type="evidence" value="ECO:0007669"/>
    <property type="project" value="UniProtKB-KW"/>
</dbReference>
<dbReference type="AlphaFoldDB" id="A0A2N7PJ66"/>
<dbReference type="InterPro" id="IPR043519">
    <property type="entry name" value="NT_sf"/>
</dbReference>
<dbReference type="InterPro" id="IPR002646">
    <property type="entry name" value="PolA_pol_head_dom"/>
</dbReference>